<dbReference type="EMBL" id="AAZO01004233">
    <property type="status" value="NOT_ANNOTATED_CDS"/>
    <property type="molecule type" value="Genomic_DNA"/>
</dbReference>
<dbReference type="KEGG" id="phu:Phum_PHUM363890"/>
<dbReference type="HOGENOM" id="CLU_000116_1_0_1"/>
<keyword evidence="10" id="KW-1185">Reference proteome</keyword>
<dbReference type="InterPro" id="IPR013783">
    <property type="entry name" value="Ig-like_fold"/>
</dbReference>
<evidence type="ECO:0000256" key="4">
    <source>
        <dbReference type="ARBA" id="ARBA00023069"/>
    </source>
</evidence>
<evidence type="ECO:0000313" key="10">
    <source>
        <dbReference type="Proteomes" id="UP000009046"/>
    </source>
</evidence>
<dbReference type="eggNOG" id="ENOG502QQ4F">
    <property type="taxonomic scope" value="Eukaryota"/>
</dbReference>
<reference evidence="9" key="3">
    <citation type="submission" date="2020-05" db="UniProtKB">
        <authorList>
            <consortium name="EnsemblMetazoa"/>
        </authorList>
    </citation>
    <scope>IDENTIFICATION</scope>
    <source>
        <strain evidence="9">USDA</strain>
    </source>
</reference>
<dbReference type="EnsemblMetazoa" id="PHUM363890-RA">
    <property type="protein sequence ID" value="PHUM363890-PA"/>
    <property type="gene ID" value="PHUM363890"/>
</dbReference>
<dbReference type="STRING" id="121224.E0VPS2"/>
<accession>E0VPS2</accession>
<sequence>MELLPNILNVEKENFMLTPSEFNKEMNLTTEERHKFLQSIPNNKAVFKNNYPKQLRIIPQIVVFQKFENRSTISVILQIRNVGNTSLPIQINCPPSLYFSAVPAGTPIHKLAPGLAAEYKITFTPNEKIDYSHSLEFRCKNENFTVPIVAIGPRAILDIPNQITVNPSPIKLAGEKCLVIRNIGEVPASFHFITKSPFKVNPVKGFLNVQESLLLNVTFESAKLGEVTSKLYLILETGEKLTVMLHGSAENASIRLEKNSLMYEDTFHGLKRCKTVRLFNNSSSVVKYSWKKNKFLEDDKTMIENLREKYSDIAELEIIKDTKTQFFNLGDAERHKLLCERILQDECLILEKEEFSFTNKAFKITPLKGEIWPRSHVEVTVTFEPKECKFFTAEAYLEVSGRENRLSLQLKGQGLGPKIIVSPSTLDIDYIIAVNKGDIPGRIDYKEENTIFGGKLEVTPHSRYLNPEECGGFLVTFTSNKNGEFLEKLTFIIAESEEPVTFVLTGKVVNPVLHFDKRGINFETVPFGTPTVREVTISNLSVVPVTFSLVVLSDGRYPSISYNTFASAKIKPSVSDFPKEFQIEPRESVVEPFSCKKLTLTANKSGAFSTHLKMNMWDSETGSVTCPITYRCVIATIKVLPESINIPFCFVNFPYTRTLALTNVSKVSGFFYIVPLDPFLEENVTYSANIPQGIIQPRETIKVDITIITSAVGWQEIPINILVFGNDRYHEVSKIYCTGQGPVVTFSANSLNWGEIPLLEQSRKFLDFSNDSPIPASVQIYLVKGDSPWSVTPSTFTLASAEVISIPIDLFLNDRGKFKDTLKVSVHNGKISSISLSAFGIGSSLAMTPKLTPAHEIGTLFSRRKYEFEILVENRGVKPYSLIWSPYEELSDFQFILEPPKADILPGQCVKMYLIAQSSSLGYFEQKFYCFASIALSIRELLFTSVISAKFVEPLIDFDKNKLQFWYNVGFDGIEKHLEDKIQIKNLSELPLCMNIFIAHHFRINMNDDSLTDSLELYLNSQEKQTLKIVFEPQMNSKFLSRTYSEPLKVTFLEHFKKFEIPLTGEVNYPNVFLLPKVVDFKYVPLSANYCQEIYIVNVSPLTVYYHIAWNVEKCNIECPNIISKNLIEYEGTEEENYSEIFGETSCEFFSNELTNAYRTTRSSDTDDEGRNLPECIRVCDIIPFKGKLEKFSSQVLLVTFCPNVIANYHIEAKVQIKSGPTETIKINASPESKTLKISNHGNMPIDFEVNEDFLPISKECDQNYGRVIVNPLVGTISPFSEVDIKITYQQRYPGFFKKKFTIQLDCLDLEIITIYGEATFPQVYIHLPRPALAKVPPEIAYFSVSNITPDWYLSSKSNFSCGEIPDVKPYRSQESQISNFLSCEDSNDSESDWEIVGEKENGLPPAIDLELAIERALISTLIKQDNKPNAGMFVRSIPDFIVPEYEKNLNVVIVGRIVDEIIEISNFGPFPAVIYSKIDSDLKECGLTLKLRNRREISTGNKFSIALKFAPKKSMYPDIIINIEKFFYLEVYYGPIIPIKITATVTYPHITPSLYAINFGIVECGCCRVLNLRLKNPGLVPAFWSISVFKKNSEVYLRSTNNYVSETRIFNVNRNSGVIYPNEYNTVQVSFRPDEFQSLILVQTSEGLNDLKIDAFGKGVEPKLKISDKKFLFGPIIPYPNKSEKYFTIENPCDFPIEIYFPAYDEQIFEEDKILRAVCAYYQTPEILLPIRKPGEGLPIELINFYQTLLENLNNHFQGDDELPAIPPSEENSYLIPTNSDVPIYDTPKTSSQFSNNEKKKLFSTSKSNSKQRMSFISSRLTIPDNMDGSIQTLFQAKTSAEIEELLQKYIKTLTKSELKHDPIQSAIKAIVPPPPTEEYTQGLLIIFHGAPFTNCTQLSNQAALTANLKAKGIDQLIVEEAALGRCKAGITAKQLIEEAYHTYLDPKSDTTSKCEEESEIDSGNKTYEELLEKFEAIAALKYADNKMTSARSHSIKSESSRKDKSIFLKPAIVYEPLIDIPGELIAEILKFRLSIELPKGIVIQDLNSIFFPTPTTALITLLEAAGNVADIIVVILLNNYFQHNSNILKVQLEKENEKLEFQKKLQCILEEEGEEEIKPPRFLPYEDKYLTEDEIELGITTFLNRRKGTAEKKKNLEKSGKARDESSRVESEEKSNALENDFIDFNQELSEIKFLIENWDQRITSPIADNIPDNKSIKKMSKISDSISAKFENPPKGIHLWMVDLSRPEKNLFSRVCCHLKTVLEQRYVPEESDSWPLAKTDGLDFAVVHCPQLRNRPILTPIFTMAIAEPNVTESINIEDSLTTLMEIPLASTQITARSASQMSVRNKKKGSGSLKQRKLETRNSMGSKSLSQRNISSKIESSVFKSRWVLQPGDIITCRVKYFPEEVGVTEEEYWISLVNWDTKYVVSCKGICEIPRIDMTPEVIFPLVYEIPPVLEPVFCAYFYNEDAFNFGQIIFLQTFNDCIVFEKKTEFTIKNISLHPVYLEIILNDDNSSETNVKWPHLQIDTNTLVLLPQESKKLGVTARPNKVGPVVENLLFAVKNNPKIEKITVKFEGVKPSIRVEPKSINFDKILLHRRSYRQIVLINETLIPLYVKLSDFRKLEHNFEFSMTHCFLSPGGNRTIEIYYSATEVQTLVNEPLLIEVFNEPTSNILLQQIILPFSVEAYDVALDIIFSKKNSDHIDLGNIRAHSDCTEILQLKNAGKYVLDYMIHIDEDLFFVLKDDYLSVTPTEGKIMPEKSISVTFCINLKKEIEWKRENLFSIIVLEPNKGNELIAKIPICVSLNSHLPSYKISPYPEFNFGYYKVDFTITEILHFTNNGYFPLSFTFEVKDGTLETVDNKVKKPTKPTASSKGLEDKVKKSLVPVNFGPFEIFPPSGIIEVGESFEVQVTFSPKEAKIFEENVTIKFTQSPSALENVNNVILKGEGCVPDIDFDNHKVTFREHFIFESYTIFTEEENLFSFKNACLCKTMEARIHLQNLGFIENHVFANLTETNRKENESAEPEIFTLSPKELIIEPYNFGTLTITFRPEAIQEYTGQLMITLEMPRNIGDKIKIFNLYGNGVLPQIEIVEPGTKLPDGSTLVNFLPINPNQNSKTLISFTNSGILSCKVVVEMYNNEDKVYTLIPTEKTKEMLKAWETKKPIDHTVIVSTKPGDVVEFMVSFTPKEVKTYSSKIKLFSIDNPFENLTYKLTGDGFFDDVIIEKIRKSIPFANENDFDSTSSVCTSPGHYSLTFNDCFVKKKSRVLLRLSNKTDKDYFKFDWDEIQNIIVSPSKGFLYPNSFKEILIIFSPDEPVELDDVLLNCTLNKILFESLPNLSTSAHRNEKQNTNEEEPPHEIIPETTRVLALSLSGNADYARLYCETTHVIFKNTFMFQTRIQTVTLENYGNVTLEYKLTVTSVKTRPLKNNKMEEEEKKIISSLEKPSTSPIQTIRNCLSSRTSLMDLKSENKNEMKIVEDLKPCPYNPFALENSYGLIPPRNKTNFNIVFSPMDVNEYTAILKMQIPSLHPDCKVPEIILEASSTMPYCHFNVPESDYLESGRRDFSRPGPIGCAPGLPLDPDTKTIEVKVLGIGHTVPIKFYVINPTENDYTFSWINSTQIQPDSIQTFYCLTSDGRIQAGRQQQMHFNFVSQKIGLFESFWKFKIPEHEVETLFLIVTDVREPSVYFLSSHVVLKSTFIGSTSDDFLTLVNNENSSFDFHFLNDSIYSEGRTNYLTVEPMSGKISQHSELNIKISFTGKTGGKNIFYLKCKVKGIKEIFTVAVEAMVYVVKPIVFFEDFNNVKHRVNTKKNNVIDFGAELTPNRPESITFVLTSVSKILFYYDWIYDKKILESHSCRIKLSPKNGHVLSFSKGKCILSLVFFKKSSLINFPLKLKISKGPSFNFLINACATTPTYEFSFTTYDFGYCFLQERDTCYYQVPLFIQNKDVIDLTLECFFLTESNAFTFSLPYPTIKPNEKIKILFYFHPTKLIVYDEKFKIVINSFHERLIRLKGQGTKFKVELKDTEDAIISLGAVKAGKNVKRKFSLINKSLASANVLVGFSDQLPVSGSYMAKSDENFIDLSVDHRLSDVLTISPSTLFKMKPQETFDVTVTFSPKVKTSSRFSEMVSIQHQDKAEPLCMIEGCCIGPEICLDRTLINFGAVVKNCKSVLKLKIINSGSEGAKFKWDTKNLNKDFEIYPESGYCSPDAAVTITITFFPSHIKQNIIEKVNCQFYLSQDETYPSKELMLTGSCVSLPDPQQILKFECYVRETTTKEIEIENRTGSEWQLIPIFTGEYFKGNDALIVPPLSKSQYEITYTPLFMTKNKNYHEGSLFFCLPQGLGLLYVLNGVALPPNAEDVIVREVPSKTKFIELLKISNWLQQPQKLLVDIECTSREKERDERSWDCSGLKHFDLQPLAEKEYKLNFFSYKPGTLKFKVTFVNNETYEYKWYDVTFNIVECGPLEILTMKCGVRQTCHEEIKLENPLLKTITYKLSSTSPYISFEQNNYQVNPGEKASVYAKFSFTPVHPSDEIEQLHATCPELGLFPRQLHLISFEPQPEPTRLFQTYLGSFQIQKIKIKNFAKSNAILNCKTDSEEFIVNKTEQIGAEQEMEISIKYEPSDMTTTIATVYVESEVAGNFIFPVSGICTKPIPKGPYLIKPGHEININFKNVLNKSKDFYMFVDNPAFYLKKSQENILPKAVSFPDGEGEEYDIIIGLEKLKPLEKLTKNKEGTIDPRFSFMGTLVVECYNPYIKWQFYLKGILD</sequence>
<gene>
    <name evidence="9" type="primary">8233437</name>
    <name evidence="8" type="ORF">Phum_PHUM363890</name>
</gene>
<feature type="domain" description="HYDIN/VesB/CFA65-like Ig-like" evidence="7">
    <location>
        <begin position="3919"/>
        <end position="4019"/>
    </location>
</feature>
<reference evidence="8" key="1">
    <citation type="submission" date="2007-04" db="EMBL/GenBank/DDBJ databases">
        <title>Annotation of Pediculus humanus corporis strain USDA.</title>
        <authorList>
            <person name="Kirkness E."/>
            <person name="Hannick L."/>
            <person name="Hass B."/>
            <person name="Bruggner R."/>
            <person name="Lawson D."/>
            <person name="Bidwell S."/>
            <person name="Joardar V."/>
            <person name="Caler E."/>
            <person name="Walenz B."/>
            <person name="Inman J."/>
            <person name="Schobel S."/>
            <person name="Galinsky K."/>
            <person name="Amedeo P."/>
            <person name="Strausberg R."/>
        </authorList>
    </citation>
    <scope>NUCLEOTIDE SEQUENCE</scope>
    <source>
        <strain evidence="8">USDA</strain>
    </source>
</reference>
<dbReference type="EMBL" id="DS235371">
    <property type="protein sequence ID" value="EEB15378.1"/>
    <property type="molecule type" value="Genomic_DNA"/>
</dbReference>
<evidence type="ECO:0000256" key="1">
    <source>
        <dbReference type="ARBA" id="ARBA00004138"/>
    </source>
</evidence>
<keyword evidence="5" id="KW-0966">Cell projection</keyword>
<feature type="region of interest" description="Disordered" evidence="6">
    <location>
        <begin position="2155"/>
        <end position="2175"/>
    </location>
</feature>
<dbReference type="PANTHER" id="PTHR23053">
    <property type="entry name" value="DLEC1 DELETED IN LUNG AND ESOPHAGEAL CANCER 1"/>
    <property type="match status" value="1"/>
</dbReference>
<dbReference type="GO" id="GO:0005930">
    <property type="term" value="C:axoneme"/>
    <property type="evidence" value="ECO:0007669"/>
    <property type="project" value="TreeGrafter"/>
</dbReference>
<evidence type="ECO:0000256" key="2">
    <source>
        <dbReference type="ARBA" id="ARBA00004496"/>
    </source>
</evidence>
<evidence type="ECO:0000313" key="8">
    <source>
        <dbReference type="EMBL" id="EEB15378.1"/>
    </source>
</evidence>
<reference evidence="8" key="2">
    <citation type="submission" date="2007-04" db="EMBL/GenBank/DDBJ databases">
        <title>The genome of the human body louse.</title>
        <authorList>
            <consortium name="The Human Body Louse Genome Consortium"/>
            <person name="Kirkness E."/>
            <person name="Walenz B."/>
            <person name="Hass B."/>
            <person name="Bruggner R."/>
            <person name="Strausberg R."/>
        </authorList>
    </citation>
    <scope>NUCLEOTIDE SEQUENCE</scope>
    <source>
        <strain evidence="8">USDA</strain>
    </source>
</reference>
<dbReference type="Pfam" id="PF22544">
    <property type="entry name" value="HYDIN_VesB_CFA65-like_Ig"/>
    <property type="match status" value="3"/>
</dbReference>
<feature type="domain" description="HYDIN/VesB/CFA65-like Ig-like" evidence="7">
    <location>
        <begin position="167"/>
        <end position="247"/>
    </location>
</feature>
<feature type="region of interest" description="Disordered" evidence="6">
    <location>
        <begin position="2342"/>
        <end position="2374"/>
    </location>
</feature>
<evidence type="ECO:0000256" key="6">
    <source>
        <dbReference type="SAM" id="MobiDB-lite"/>
    </source>
</evidence>
<name>E0VPS2_PEDHC</name>
<keyword evidence="3" id="KW-0963">Cytoplasm</keyword>
<dbReference type="Pfam" id="PF14874">
    <property type="entry name" value="PapD-like"/>
    <property type="match status" value="1"/>
</dbReference>
<comment type="subcellular location">
    <subcellularLocation>
        <location evidence="1">Cell projection</location>
        <location evidence="1">Cilium</location>
    </subcellularLocation>
    <subcellularLocation>
        <location evidence="2">Cytoplasm</location>
    </subcellularLocation>
</comment>
<evidence type="ECO:0000313" key="9">
    <source>
        <dbReference type="EnsemblMetazoa" id="PHUM363890-PA"/>
    </source>
</evidence>
<evidence type="ECO:0000259" key="7">
    <source>
        <dbReference type="Pfam" id="PF22544"/>
    </source>
</evidence>
<evidence type="ECO:0000256" key="3">
    <source>
        <dbReference type="ARBA" id="ARBA00022490"/>
    </source>
</evidence>
<dbReference type="GO" id="GO:0003341">
    <property type="term" value="P:cilium movement"/>
    <property type="evidence" value="ECO:0007669"/>
    <property type="project" value="TreeGrafter"/>
</dbReference>
<keyword evidence="4" id="KW-0969">Cilium</keyword>
<dbReference type="GeneID" id="8233437"/>
<dbReference type="InterPro" id="IPR053879">
    <property type="entry name" value="HYDIN_VesB_CFA65-like_Ig"/>
</dbReference>
<organism>
    <name type="scientific">Pediculus humanus subsp. corporis</name>
    <name type="common">Body louse</name>
    <dbReference type="NCBI Taxonomy" id="121224"/>
    <lineage>
        <taxon>Eukaryota</taxon>
        <taxon>Metazoa</taxon>
        <taxon>Ecdysozoa</taxon>
        <taxon>Arthropoda</taxon>
        <taxon>Hexapoda</taxon>
        <taxon>Insecta</taxon>
        <taxon>Pterygota</taxon>
        <taxon>Neoptera</taxon>
        <taxon>Paraneoptera</taxon>
        <taxon>Psocodea</taxon>
        <taxon>Troctomorpha</taxon>
        <taxon>Phthiraptera</taxon>
        <taxon>Anoplura</taxon>
        <taxon>Pediculidae</taxon>
        <taxon>Pediculus</taxon>
    </lineage>
</organism>
<dbReference type="InterPro" id="IPR033305">
    <property type="entry name" value="Hydin-like"/>
</dbReference>
<proteinExistence type="predicted"/>
<dbReference type="OrthoDB" id="442692at2759"/>
<dbReference type="Proteomes" id="UP000009046">
    <property type="component" value="Unassembled WGS sequence"/>
</dbReference>
<dbReference type="Gene3D" id="2.60.40.10">
    <property type="entry name" value="Immunoglobulins"/>
    <property type="match status" value="21"/>
</dbReference>
<dbReference type="VEuPathDB" id="VectorBase:PHUM363890"/>
<dbReference type="PANTHER" id="PTHR23053:SF0">
    <property type="entry name" value="HYDROCEPHALUS-INDUCING PROTEIN HOMOLOG"/>
    <property type="match status" value="1"/>
</dbReference>
<protein>
    <recommendedName>
        <fullName evidence="7">HYDIN/VesB/CFA65-like Ig-like domain-containing protein</fullName>
    </recommendedName>
</protein>
<dbReference type="InParanoid" id="E0VPS2"/>
<dbReference type="OMA" id="PCEWFVQ"/>
<dbReference type="RefSeq" id="XP_002428116.1">
    <property type="nucleotide sequence ID" value="XM_002428071.1"/>
</dbReference>
<feature type="domain" description="HYDIN/VesB/CFA65-like Ig-like" evidence="7">
    <location>
        <begin position="4155"/>
        <end position="4239"/>
    </location>
</feature>
<dbReference type="GO" id="GO:1904158">
    <property type="term" value="P:axonemal central apparatus assembly"/>
    <property type="evidence" value="ECO:0007669"/>
    <property type="project" value="TreeGrafter"/>
</dbReference>
<evidence type="ECO:0000256" key="5">
    <source>
        <dbReference type="ARBA" id="ARBA00023273"/>
    </source>
</evidence>
<dbReference type="CTD" id="8233437"/>